<protein>
    <submittedName>
        <fullName evidence="3">5-hydroxytryptamine receptor 3A-like</fullName>
    </submittedName>
</protein>
<dbReference type="InterPro" id="IPR036719">
    <property type="entry name" value="Neuro-gated_channel_TM_sf"/>
</dbReference>
<evidence type="ECO:0000259" key="2">
    <source>
        <dbReference type="Pfam" id="PF02932"/>
    </source>
</evidence>
<evidence type="ECO:0000313" key="4">
    <source>
        <dbReference type="Proteomes" id="UP001295444"/>
    </source>
</evidence>
<reference evidence="3" key="1">
    <citation type="submission" date="2022-03" db="EMBL/GenBank/DDBJ databases">
        <authorList>
            <person name="Alioto T."/>
            <person name="Alioto T."/>
            <person name="Gomez Garrido J."/>
        </authorList>
    </citation>
    <scope>NUCLEOTIDE SEQUENCE</scope>
</reference>
<dbReference type="GO" id="GO:0016020">
    <property type="term" value="C:membrane"/>
    <property type="evidence" value="ECO:0007669"/>
    <property type="project" value="InterPro"/>
</dbReference>
<evidence type="ECO:0000313" key="3">
    <source>
        <dbReference type="EMBL" id="CAH2324605.1"/>
    </source>
</evidence>
<name>A0AAD1WSK2_PELCU</name>
<keyword evidence="1" id="KW-1133">Transmembrane helix</keyword>
<keyword evidence="4" id="KW-1185">Reference proteome</keyword>
<accession>A0AAD1WSK2</accession>
<keyword evidence="3" id="KW-0675">Receptor</keyword>
<keyword evidence="1" id="KW-0472">Membrane</keyword>
<organism evidence="3 4">
    <name type="scientific">Pelobates cultripes</name>
    <name type="common">Western spadefoot toad</name>
    <dbReference type="NCBI Taxonomy" id="61616"/>
    <lineage>
        <taxon>Eukaryota</taxon>
        <taxon>Metazoa</taxon>
        <taxon>Chordata</taxon>
        <taxon>Craniata</taxon>
        <taxon>Vertebrata</taxon>
        <taxon>Euteleostomi</taxon>
        <taxon>Amphibia</taxon>
        <taxon>Batrachia</taxon>
        <taxon>Anura</taxon>
        <taxon>Pelobatoidea</taxon>
        <taxon>Pelobatidae</taxon>
        <taxon>Pelobates</taxon>
    </lineage>
</organism>
<dbReference type="SUPFAM" id="SSF90112">
    <property type="entry name" value="Neurotransmitter-gated ion-channel transmembrane pore"/>
    <property type="match status" value="1"/>
</dbReference>
<dbReference type="Gene3D" id="1.20.58.390">
    <property type="entry name" value="Neurotransmitter-gated ion-channel transmembrane domain"/>
    <property type="match status" value="1"/>
</dbReference>
<gene>
    <name evidence="3" type="ORF">PECUL_23A006702</name>
</gene>
<dbReference type="InterPro" id="IPR038050">
    <property type="entry name" value="Neuro_actylchol_rec"/>
</dbReference>
<feature type="domain" description="Neurotransmitter-gated ion-channel transmembrane" evidence="2">
    <location>
        <begin position="16"/>
        <end position="108"/>
    </location>
</feature>
<feature type="transmembrane region" description="Helical" evidence="1">
    <location>
        <begin position="45"/>
        <end position="71"/>
    </location>
</feature>
<evidence type="ECO:0000256" key="1">
    <source>
        <dbReference type="SAM" id="Phobius"/>
    </source>
</evidence>
<dbReference type="GO" id="GO:0006811">
    <property type="term" value="P:monoatomic ion transport"/>
    <property type="evidence" value="ECO:0007669"/>
    <property type="project" value="InterPro"/>
</dbReference>
<dbReference type="Pfam" id="PF02932">
    <property type="entry name" value="Neur_chan_memb"/>
    <property type="match status" value="1"/>
</dbReference>
<dbReference type="InterPro" id="IPR006029">
    <property type="entry name" value="Neurotrans-gated_channel_TM"/>
</dbReference>
<proteinExistence type="predicted"/>
<dbReference type="AlphaFoldDB" id="A0AAD1WSK2"/>
<feature type="transmembrane region" description="Helical" evidence="1">
    <location>
        <begin position="20"/>
        <end position="39"/>
    </location>
</feature>
<sequence>MVLMDVSSMFMQSYETRFSFKIILVLGFSVLLLILNAMLPNSDSPPILGIFCCACMALMIFSIAGCVLTSYMMELSSKQSRIPRWVKTCLLNNLAHVLCVKVKDVKDLEMIVTVKTTSNYSLMSIRTLIGKKK</sequence>
<keyword evidence="1" id="KW-0812">Transmembrane</keyword>
<dbReference type="EMBL" id="OW240923">
    <property type="protein sequence ID" value="CAH2324605.1"/>
    <property type="molecule type" value="Genomic_DNA"/>
</dbReference>
<dbReference type="Proteomes" id="UP001295444">
    <property type="component" value="Chromosome 12"/>
</dbReference>